<keyword evidence="3 6" id="KW-0812">Transmembrane</keyword>
<gene>
    <name evidence="7" type="ORF">PBT88_11390</name>
</gene>
<feature type="transmembrane region" description="Helical" evidence="6">
    <location>
        <begin position="52"/>
        <end position="74"/>
    </location>
</feature>
<accession>A0ABY7NGY9</accession>
<evidence type="ECO:0000256" key="4">
    <source>
        <dbReference type="ARBA" id="ARBA00022989"/>
    </source>
</evidence>
<keyword evidence="5 6" id="KW-0472">Membrane</keyword>
<feature type="transmembrane region" description="Helical" evidence="6">
    <location>
        <begin position="375"/>
        <end position="394"/>
    </location>
</feature>
<evidence type="ECO:0000313" key="7">
    <source>
        <dbReference type="EMBL" id="WBO20815.1"/>
    </source>
</evidence>
<sequence length="453" mass="46261">MMRLRALTRSDLGRRLALATVSSGIIWAAGTAATFAVGVLLARRLGPAGYGVYGTAIAIVTLLAVPAQFGLPLLSTREVSAARVRGRADEVAALGWWFAAIVAGASLFLAGGLRLANDVLPLAPPIRPAIAAAALLLPALALSGLTSGLLRGRERVITSQLLDVLIRPLVFVAALLAWSQPLGPSQAIGAQVVAAGTIALIGFVLFFRGLPLTMSGGAVRLRTWSAAAFPMTLMEAMRALEGSYAVLVASYVASIADAGLLRVAIASSVILQLPISLQNIVTAPFLAGAHAAGETRRLAQIVAASTLFMTGGVAAVLIVLAVAGRWALPFAFGQGFAGAYVPLMILGGNQLLSAMIGPNIMLLSMTGHERIVAQAFIASVLAGVATAAVLTPIFGVTGTAASTWVVTAIRGVLLNRHARQTLGLSPSLLAAIGQFSRHGGSARPDAASGRGGL</sequence>
<reference evidence="7 8" key="1">
    <citation type="submission" date="2022-12" db="EMBL/GenBank/DDBJ databases">
        <title>Sphingomonas abieness sp. nov., an endophytic bacterium isolated from Abies koreana.</title>
        <authorList>
            <person name="Jiang L."/>
            <person name="Lee J."/>
        </authorList>
    </citation>
    <scope>NUCLEOTIDE SEQUENCE [LARGE SCALE GENOMIC DNA]</scope>
    <source>
        <strain evidence="8">PAMB 00755</strain>
    </source>
</reference>
<feature type="transmembrane region" description="Helical" evidence="6">
    <location>
        <begin position="162"/>
        <end position="181"/>
    </location>
</feature>
<dbReference type="InterPro" id="IPR002797">
    <property type="entry name" value="Polysacc_synth"/>
</dbReference>
<evidence type="ECO:0000313" key="8">
    <source>
        <dbReference type="Proteomes" id="UP001210865"/>
    </source>
</evidence>
<feature type="transmembrane region" description="Helical" evidence="6">
    <location>
        <begin position="340"/>
        <end position="363"/>
    </location>
</feature>
<comment type="subcellular location">
    <subcellularLocation>
        <location evidence="1">Cell membrane</location>
        <topology evidence="1">Multi-pass membrane protein</topology>
    </subcellularLocation>
</comment>
<feature type="transmembrane region" description="Helical" evidence="6">
    <location>
        <begin position="301"/>
        <end position="328"/>
    </location>
</feature>
<protein>
    <submittedName>
        <fullName evidence="7">Oligosaccharide flippase family protein</fullName>
    </submittedName>
</protein>
<proteinExistence type="predicted"/>
<dbReference type="EMBL" id="CP115174">
    <property type="protein sequence ID" value="WBO20815.1"/>
    <property type="molecule type" value="Genomic_DNA"/>
</dbReference>
<evidence type="ECO:0000256" key="5">
    <source>
        <dbReference type="ARBA" id="ARBA00023136"/>
    </source>
</evidence>
<dbReference type="Proteomes" id="UP001210865">
    <property type="component" value="Chromosome"/>
</dbReference>
<keyword evidence="2" id="KW-1003">Cell membrane</keyword>
<keyword evidence="8" id="KW-1185">Reference proteome</keyword>
<feature type="transmembrane region" description="Helical" evidence="6">
    <location>
        <begin position="94"/>
        <end position="116"/>
    </location>
</feature>
<evidence type="ECO:0000256" key="1">
    <source>
        <dbReference type="ARBA" id="ARBA00004651"/>
    </source>
</evidence>
<evidence type="ECO:0000256" key="3">
    <source>
        <dbReference type="ARBA" id="ARBA00022692"/>
    </source>
</evidence>
<feature type="transmembrane region" description="Helical" evidence="6">
    <location>
        <begin position="128"/>
        <end position="150"/>
    </location>
</feature>
<evidence type="ECO:0000256" key="2">
    <source>
        <dbReference type="ARBA" id="ARBA00022475"/>
    </source>
</evidence>
<keyword evidence="4 6" id="KW-1133">Transmembrane helix</keyword>
<dbReference type="Pfam" id="PF01943">
    <property type="entry name" value="Polysacc_synt"/>
    <property type="match status" value="1"/>
</dbReference>
<name>A0ABY7NGY9_9SPHN</name>
<dbReference type="RefSeq" id="WP_270075465.1">
    <property type="nucleotide sequence ID" value="NZ_CP115174.1"/>
</dbReference>
<evidence type="ECO:0000256" key="6">
    <source>
        <dbReference type="SAM" id="Phobius"/>
    </source>
</evidence>
<organism evidence="7 8">
    <name type="scientific">Sphingomonas abietis</name>
    <dbReference type="NCBI Taxonomy" id="3012344"/>
    <lineage>
        <taxon>Bacteria</taxon>
        <taxon>Pseudomonadati</taxon>
        <taxon>Pseudomonadota</taxon>
        <taxon>Alphaproteobacteria</taxon>
        <taxon>Sphingomonadales</taxon>
        <taxon>Sphingomonadaceae</taxon>
        <taxon>Sphingomonas</taxon>
    </lineage>
</organism>
<dbReference type="PANTHER" id="PTHR30250">
    <property type="entry name" value="PST FAMILY PREDICTED COLANIC ACID TRANSPORTER"/>
    <property type="match status" value="1"/>
</dbReference>
<dbReference type="PANTHER" id="PTHR30250:SF11">
    <property type="entry name" value="O-ANTIGEN TRANSPORTER-RELATED"/>
    <property type="match status" value="1"/>
</dbReference>
<feature type="transmembrane region" description="Helical" evidence="6">
    <location>
        <begin position="244"/>
        <end position="265"/>
    </location>
</feature>
<feature type="transmembrane region" description="Helical" evidence="6">
    <location>
        <begin position="187"/>
        <end position="207"/>
    </location>
</feature>
<feature type="transmembrane region" description="Helical" evidence="6">
    <location>
        <begin position="271"/>
        <end position="289"/>
    </location>
</feature>
<dbReference type="InterPro" id="IPR050833">
    <property type="entry name" value="Poly_Biosynth_Transport"/>
</dbReference>